<protein>
    <submittedName>
        <fullName evidence="2">Uncharacterized protein</fullName>
    </submittedName>
</protein>
<evidence type="ECO:0000256" key="1">
    <source>
        <dbReference type="SAM" id="Phobius"/>
    </source>
</evidence>
<accession>A0A381S0R2</accession>
<feature type="transmembrane region" description="Helical" evidence="1">
    <location>
        <begin position="41"/>
        <end position="59"/>
    </location>
</feature>
<organism evidence="2">
    <name type="scientific">marine metagenome</name>
    <dbReference type="NCBI Taxonomy" id="408172"/>
    <lineage>
        <taxon>unclassified sequences</taxon>
        <taxon>metagenomes</taxon>
        <taxon>ecological metagenomes</taxon>
    </lineage>
</organism>
<gene>
    <name evidence="2" type="ORF">METZ01_LOCUS49772</name>
</gene>
<keyword evidence="1" id="KW-0472">Membrane</keyword>
<sequence>MNGFLNDRTRLYLGIFFVIASIGFFIYGWMERSVGNPFNQIWMLAIIILMGGMVHLQKIGGSRKKSRPKDE</sequence>
<dbReference type="EMBL" id="UINC01002460">
    <property type="protein sequence ID" value="SUZ96918.1"/>
    <property type="molecule type" value="Genomic_DNA"/>
</dbReference>
<name>A0A381S0R2_9ZZZZ</name>
<feature type="transmembrane region" description="Helical" evidence="1">
    <location>
        <begin position="12"/>
        <end position="29"/>
    </location>
</feature>
<proteinExistence type="predicted"/>
<reference evidence="2" key="1">
    <citation type="submission" date="2018-05" db="EMBL/GenBank/DDBJ databases">
        <authorList>
            <person name="Lanie J.A."/>
            <person name="Ng W.-L."/>
            <person name="Kazmierczak K.M."/>
            <person name="Andrzejewski T.M."/>
            <person name="Davidsen T.M."/>
            <person name="Wayne K.J."/>
            <person name="Tettelin H."/>
            <person name="Glass J.I."/>
            <person name="Rusch D."/>
            <person name="Podicherti R."/>
            <person name="Tsui H.-C.T."/>
            <person name="Winkler M.E."/>
        </authorList>
    </citation>
    <scope>NUCLEOTIDE SEQUENCE</scope>
</reference>
<evidence type="ECO:0000313" key="2">
    <source>
        <dbReference type="EMBL" id="SUZ96918.1"/>
    </source>
</evidence>
<dbReference type="AlphaFoldDB" id="A0A381S0R2"/>
<keyword evidence="1" id="KW-0812">Transmembrane</keyword>
<keyword evidence="1" id="KW-1133">Transmembrane helix</keyword>